<gene>
    <name evidence="3" type="ORF">FPE_LOCUS14268</name>
</gene>
<dbReference type="Pfam" id="PF00561">
    <property type="entry name" value="Abhydrolase_1"/>
    <property type="match status" value="1"/>
</dbReference>
<dbReference type="GO" id="GO:0080032">
    <property type="term" value="F:methyl jasmonate esterase activity"/>
    <property type="evidence" value="ECO:0007669"/>
    <property type="project" value="TreeGrafter"/>
</dbReference>
<accession>A0AAD1ZBW4</accession>
<organism evidence="3 4">
    <name type="scientific">Fraxinus pennsylvanica</name>
    <dbReference type="NCBI Taxonomy" id="56036"/>
    <lineage>
        <taxon>Eukaryota</taxon>
        <taxon>Viridiplantae</taxon>
        <taxon>Streptophyta</taxon>
        <taxon>Embryophyta</taxon>
        <taxon>Tracheophyta</taxon>
        <taxon>Spermatophyta</taxon>
        <taxon>Magnoliopsida</taxon>
        <taxon>eudicotyledons</taxon>
        <taxon>Gunneridae</taxon>
        <taxon>Pentapetalae</taxon>
        <taxon>asterids</taxon>
        <taxon>lamiids</taxon>
        <taxon>Lamiales</taxon>
        <taxon>Oleaceae</taxon>
        <taxon>Oleeae</taxon>
        <taxon>Fraxinus</taxon>
    </lineage>
</organism>
<evidence type="ECO:0000313" key="4">
    <source>
        <dbReference type="Proteomes" id="UP000834106"/>
    </source>
</evidence>
<dbReference type="GO" id="GO:0080030">
    <property type="term" value="F:methyl indole-3-acetate esterase activity"/>
    <property type="evidence" value="ECO:0007669"/>
    <property type="project" value="TreeGrafter"/>
</dbReference>
<dbReference type="InterPro" id="IPR045889">
    <property type="entry name" value="MES/HNL"/>
</dbReference>
<dbReference type="PANTHER" id="PTHR10992">
    <property type="entry name" value="METHYLESTERASE FAMILY MEMBER"/>
    <property type="match status" value="1"/>
</dbReference>
<evidence type="ECO:0000313" key="3">
    <source>
        <dbReference type="EMBL" id="CAI9766838.1"/>
    </source>
</evidence>
<dbReference type="AlphaFoldDB" id="A0AAD1ZBW4"/>
<name>A0AAD1ZBW4_9LAMI</name>
<feature type="domain" description="AB hydrolase-1" evidence="2">
    <location>
        <begin position="40"/>
        <end position="108"/>
    </location>
</feature>
<proteinExistence type="predicted"/>
<reference evidence="3" key="1">
    <citation type="submission" date="2023-05" db="EMBL/GenBank/DDBJ databases">
        <authorList>
            <person name="Huff M."/>
        </authorList>
    </citation>
    <scope>NUCLEOTIDE SEQUENCE</scope>
</reference>
<dbReference type="Proteomes" id="UP000834106">
    <property type="component" value="Chromosome 8"/>
</dbReference>
<protein>
    <recommendedName>
        <fullName evidence="2">AB hydrolase-1 domain-containing protein</fullName>
    </recommendedName>
</protein>
<dbReference type="InterPro" id="IPR029058">
    <property type="entry name" value="AB_hydrolase_fold"/>
</dbReference>
<sequence>MISKPRKLCQYLLDIAWDDKGPRSYPNPSLRQGVRLQLLLEVEGHRVTVIDLGAFGINLRRLDELRTFSDYTMPMFEVMESIPPDENVVVVGYSLGGMNMAFAMEKYP</sequence>
<keyword evidence="4" id="KW-1185">Reference proteome</keyword>
<dbReference type="PANTHER" id="PTHR10992:SF1083">
    <property type="entry name" value="METHYLESTERASE 1"/>
    <property type="match status" value="1"/>
</dbReference>
<dbReference type="EMBL" id="OU503043">
    <property type="protein sequence ID" value="CAI9766838.1"/>
    <property type="molecule type" value="Genomic_DNA"/>
</dbReference>
<dbReference type="GO" id="GO:0009694">
    <property type="term" value="P:jasmonic acid metabolic process"/>
    <property type="evidence" value="ECO:0007669"/>
    <property type="project" value="TreeGrafter"/>
</dbReference>
<dbReference type="SUPFAM" id="SSF53474">
    <property type="entry name" value="alpha/beta-Hydrolases"/>
    <property type="match status" value="1"/>
</dbReference>
<evidence type="ECO:0000259" key="2">
    <source>
        <dbReference type="Pfam" id="PF00561"/>
    </source>
</evidence>
<dbReference type="GO" id="GO:0080031">
    <property type="term" value="F:methyl salicylate esterase activity"/>
    <property type="evidence" value="ECO:0007669"/>
    <property type="project" value="TreeGrafter"/>
</dbReference>
<dbReference type="InterPro" id="IPR000073">
    <property type="entry name" value="AB_hydrolase_1"/>
</dbReference>
<dbReference type="Gene3D" id="3.40.50.1820">
    <property type="entry name" value="alpha/beta hydrolase"/>
    <property type="match status" value="1"/>
</dbReference>
<dbReference type="GO" id="GO:0009696">
    <property type="term" value="P:salicylic acid metabolic process"/>
    <property type="evidence" value="ECO:0007669"/>
    <property type="project" value="TreeGrafter"/>
</dbReference>
<keyword evidence="1" id="KW-0378">Hydrolase</keyword>
<evidence type="ECO:0000256" key="1">
    <source>
        <dbReference type="ARBA" id="ARBA00022801"/>
    </source>
</evidence>